<dbReference type="InterPro" id="IPR000706">
    <property type="entry name" value="AGPR_type-1"/>
</dbReference>
<reference evidence="10" key="1">
    <citation type="journal article" date="2018" name="Genome Announc.">
        <title>Ignatzschineria cameli sp. nov., isolated from necrotic foot tissue of dromedaries (Camelus dromedarius) and associated maggots (Wohlfahrtia species) in Dubai.</title>
        <authorList>
            <person name="Tsang C.C."/>
            <person name="Tang J.Y."/>
            <person name="Fong J.Y."/>
            <person name="Kinne J."/>
            <person name="Lee H.H."/>
            <person name="Joseph M."/>
            <person name="Jose S."/>
            <person name="Schuster R.K."/>
            <person name="Tang Y."/>
            <person name="Sivakumar S."/>
            <person name="Chen J.H."/>
            <person name="Teng J.L."/>
            <person name="Lau S.K."/>
            <person name="Wernery U."/>
            <person name="Woo P.C."/>
        </authorList>
    </citation>
    <scope>NUCLEOTIDE SEQUENCE</scope>
    <source>
        <strain evidence="10">UAE-HKU57</strain>
        <strain evidence="11">UAE-HKU58</strain>
    </source>
</reference>
<evidence type="ECO:0000256" key="3">
    <source>
        <dbReference type="ARBA" id="ARBA00022605"/>
    </source>
</evidence>
<dbReference type="EC" id="1.2.1.38" evidence="7"/>
<dbReference type="CDD" id="cd17895">
    <property type="entry name" value="AGPR_1_N"/>
    <property type="match status" value="1"/>
</dbReference>
<evidence type="ECO:0000259" key="9">
    <source>
        <dbReference type="SMART" id="SM00859"/>
    </source>
</evidence>
<name>A0A2U2AKY1_9GAMM</name>
<dbReference type="SUPFAM" id="SSF51735">
    <property type="entry name" value="NAD(P)-binding Rossmann-fold domains"/>
    <property type="match status" value="1"/>
</dbReference>
<keyword evidence="4 7" id="KW-0521">NADP</keyword>
<dbReference type="InterPro" id="IPR050085">
    <property type="entry name" value="AGPR"/>
</dbReference>
<dbReference type="EMBL" id="QEWW01000008">
    <property type="protein sequence ID" value="PWD83826.1"/>
    <property type="molecule type" value="Genomic_DNA"/>
</dbReference>
<feature type="domain" description="Semialdehyde dehydrogenase NAD-binding" evidence="9">
    <location>
        <begin position="3"/>
        <end position="143"/>
    </location>
</feature>
<keyword evidence="2 7" id="KW-0055">Arginine biosynthesis</keyword>
<dbReference type="Pfam" id="PF22698">
    <property type="entry name" value="Semialdhyde_dhC_1"/>
    <property type="match status" value="1"/>
</dbReference>
<evidence type="ECO:0000256" key="6">
    <source>
        <dbReference type="ARBA" id="ARBA00050557"/>
    </source>
</evidence>
<dbReference type="AlphaFoldDB" id="A0A2U2AKY1"/>
<dbReference type="InterPro" id="IPR058924">
    <property type="entry name" value="AGPR_dimerisation_dom"/>
</dbReference>
<evidence type="ECO:0000256" key="2">
    <source>
        <dbReference type="ARBA" id="ARBA00022571"/>
    </source>
</evidence>
<evidence type="ECO:0000256" key="4">
    <source>
        <dbReference type="ARBA" id="ARBA00022857"/>
    </source>
</evidence>
<dbReference type="SMART" id="SM00859">
    <property type="entry name" value="Semialdhyde_dh"/>
    <property type="match status" value="1"/>
</dbReference>
<dbReference type="Gene3D" id="3.30.360.10">
    <property type="entry name" value="Dihydrodipicolinate Reductase, domain 2"/>
    <property type="match status" value="1"/>
</dbReference>
<dbReference type="GO" id="GO:0070401">
    <property type="term" value="F:NADP+ binding"/>
    <property type="evidence" value="ECO:0007669"/>
    <property type="project" value="InterPro"/>
</dbReference>
<dbReference type="FunFam" id="3.30.360.10:FF:000014">
    <property type="entry name" value="N-acetyl-gamma-glutamyl-phosphate reductase"/>
    <property type="match status" value="1"/>
</dbReference>
<dbReference type="UniPathway" id="UPA00068">
    <property type="reaction ID" value="UER00108"/>
</dbReference>
<dbReference type="Gene3D" id="3.40.50.720">
    <property type="entry name" value="NAD(P)-binding Rossmann-like Domain"/>
    <property type="match status" value="1"/>
</dbReference>
<dbReference type="Pfam" id="PF01118">
    <property type="entry name" value="Semialdhyde_dh"/>
    <property type="match status" value="1"/>
</dbReference>
<comment type="function">
    <text evidence="7">Catalyzes the NADPH-dependent reduction of N-acetyl-5-glutamyl phosphate to yield N-acetyl-L-glutamate 5-semialdehyde.</text>
</comment>
<dbReference type="GO" id="GO:0003942">
    <property type="term" value="F:N-acetyl-gamma-glutamyl-phosphate reductase activity"/>
    <property type="evidence" value="ECO:0007669"/>
    <property type="project" value="UniProtKB-UniRule"/>
</dbReference>
<keyword evidence="5 7" id="KW-0560">Oxidoreductase</keyword>
<evidence type="ECO:0000313" key="13">
    <source>
        <dbReference type="Proteomes" id="UP000245217"/>
    </source>
</evidence>
<keyword evidence="3 7" id="KW-0028">Amino-acid biosynthesis</keyword>
<evidence type="ECO:0000256" key="1">
    <source>
        <dbReference type="ARBA" id="ARBA00004862"/>
    </source>
</evidence>
<dbReference type="Proteomes" id="UP000245059">
    <property type="component" value="Unassembled WGS sequence"/>
</dbReference>
<comment type="caution">
    <text evidence="10">The sequence shown here is derived from an EMBL/GenBank/DDBJ whole genome shotgun (WGS) entry which is preliminary data.</text>
</comment>
<comment type="similarity">
    <text evidence="7">Belongs to the NAGSA dehydrogenase family. Type 1 subfamily.</text>
</comment>
<dbReference type="InterPro" id="IPR036291">
    <property type="entry name" value="NAD(P)-bd_dom_sf"/>
</dbReference>
<sequence length="348" mass="39432">MIRVGIIGVTGYAGQQLLWLLEQHPEVEIRLLSSKSYADMNIAEVYPNYEGRLSHILLKDRDFMARLDEIDLLFMALPHGLSQGLTKEAYAAGVKVIDLGADFRFEDISQYESWYKVPHQAKELAHHAIYGMPELHREKIIDAPIVASPGCFPTSAILGAAPLIAHQWVKPDLIVDSKTGTTGAGRDAKTASLFCEVNENFKPYGLLHHRHTPEMEKELAKLQPVGKEITVLFTPHLLPLNRGILSTIYLDFNDHTDFNEAEAYQLYEDFYRDEPFIRVRRNLPELSHVRGTNFCDIALRVDMKRRKVIVISAIDNLIKGAAGQAMQSMNIMFKRPEDEGLKTLSMYI</sequence>
<evidence type="ECO:0000256" key="7">
    <source>
        <dbReference type="HAMAP-Rule" id="MF_00150"/>
    </source>
</evidence>
<dbReference type="HAMAP" id="MF_00150">
    <property type="entry name" value="ArgC_type1"/>
    <property type="match status" value="1"/>
</dbReference>
<evidence type="ECO:0000256" key="8">
    <source>
        <dbReference type="PROSITE-ProRule" id="PRU10010"/>
    </source>
</evidence>
<organism evidence="10 12">
    <name type="scientific">Ignatzschineria cameli</name>
    <dbReference type="NCBI Taxonomy" id="2182793"/>
    <lineage>
        <taxon>Bacteria</taxon>
        <taxon>Pseudomonadati</taxon>
        <taxon>Pseudomonadota</taxon>
        <taxon>Gammaproteobacteria</taxon>
        <taxon>Cardiobacteriales</taxon>
        <taxon>Ignatzschineriaceae</taxon>
        <taxon>Ignatzschineria</taxon>
    </lineage>
</organism>
<evidence type="ECO:0000313" key="11">
    <source>
        <dbReference type="EMBL" id="PWD89616.1"/>
    </source>
</evidence>
<evidence type="ECO:0000256" key="5">
    <source>
        <dbReference type="ARBA" id="ARBA00023002"/>
    </source>
</evidence>
<dbReference type="OrthoDB" id="9801289at2"/>
<comment type="subcellular location">
    <subcellularLocation>
        <location evidence="7">Cytoplasm</location>
    </subcellularLocation>
</comment>
<dbReference type="EMBL" id="QEWV01000015">
    <property type="protein sequence ID" value="PWD89616.1"/>
    <property type="molecule type" value="Genomic_DNA"/>
</dbReference>
<keyword evidence="7" id="KW-0963">Cytoplasm</keyword>
<dbReference type="PANTHER" id="PTHR32338:SF10">
    <property type="entry name" value="N-ACETYL-GAMMA-GLUTAMYL-PHOSPHATE REDUCTASE, CHLOROPLASTIC-RELATED"/>
    <property type="match status" value="1"/>
</dbReference>
<accession>A0A2U2AKY1</accession>
<dbReference type="GO" id="GO:0006526">
    <property type="term" value="P:L-arginine biosynthetic process"/>
    <property type="evidence" value="ECO:0007669"/>
    <property type="project" value="UniProtKB-UniRule"/>
</dbReference>
<dbReference type="PROSITE" id="PS01224">
    <property type="entry name" value="ARGC"/>
    <property type="match status" value="1"/>
</dbReference>
<reference evidence="12 13" key="2">
    <citation type="submission" date="2018-05" db="EMBL/GenBank/DDBJ databases">
        <title>Ignatzschineria dubaiensis sp. nov., isolated from necrotic foot tissues of dromedaries (Camelus dromedarius) and associated maggots in Dubai, United Arab Emirates.</title>
        <authorList>
            <person name="Tsang C.C."/>
            <person name="Tang J.Y.M."/>
            <person name="Fong J.Y.H."/>
            <person name="Kinne J."/>
            <person name="Lee H.H."/>
            <person name="Joseph M."/>
            <person name="Jose S."/>
            <person name="Schuster R.K."/>
            <person name="Tang Y."/>
            <person name="Sivakumar S."/>
            <person name="Chen J.H.K."/>
            <person name="Teng J.L.L."/>
            <person name="Lau S.K.P."/>
            <person name="Wernery U."/>
            <person name="Woo P.C.Y."/>
        </authorList>
    </citation>
    <scope>NUCLEOTIDE SEQUENCE [LARGE SCALE GENOMIC DNA]</scope>
    <source>
        <strain evidence="12">UAE-HKU57</strain>
        <strain evidence="13">UAE-HKU58</strain>
    </source>
</reference>
<gene>
    <name evidence="7" type="primary">argC</name>
    <name evidence="10" type="ORF">DC077_09040</name>
    <name evidence="11" type="ORF">DC078_09705</name>
</gene>
<dbReference type="CDD" id="cd23934">
    <property type="entry name" value="AGPR_1_C"/>
    <property type="match status" value="1"/>
</dbReference>
<dbReference type="InterPro" id="IPR023013">
    <property type="entry name" value="AGPR_AS"/>
</dbReference>
<dbReference type="Proteomes" id="UP000245217">
    <property type="component" value="Unassembled WGS sequence"/>
</dbReference>
<protein>
    <recommendedName>
        <fullName evidence="7">N-acetyl-gamma-glutamyl-phosphate reductase</fullName>
        <shortName evidence="7">AGPR</shortName>
        <ecNumber evidence="7">1.2.1.38</ecNumber>
    </recommendedName>
    <alternativeName>
        <fullName evidence="7">N-acetyl-glutamate semialdehyde dehydrogenase</fullName>
        <shortName evidence="7">NAGSA dehydrogenase</shortName>
    </alternativeName>
</protein>
<dbReference type="GO" id="GO:0051287">
    <property type="term" value="F:NAD binding"/>
    <property type="evidence" value="ECO:0007669"/>
    <property type="project" value="InterPro"/>
</dbReference>
<dbReference type="InterPro" id="IPR000534">
    <property type="entry name" value="Semialdehyde_DH_NAD-bd"/>
</dbReference>
<dbReference type="NCBIfam" id="TIGR01850">
    <property type="entry name" value="argC"/>
    <property type="match status" value="1"/>
</dbReference>
<dbReference type="SUPFAM" id="SSF55347">
    <property type="entry name" value="Glyceraldehyde-3-phosphate dehydrogenase-like, C-terminal domain"/>
    <property type="match status" value="1"/>
</dbReference>
<proteinExistence type="inferred from homology"/>
<dbReference type="PANTHER" id="PTHR32338">
    <property type="entry name" value="N-ACETYL-GAMMA-GLUTAMYL-PHOSPHATE REDUCTASE, CHLOROPLASTIC-RELATED-RELATED"/>
    <property type="match status" value="1"/>
</dbReference>
<evidence type="ECO:0000313" key="12">
    <source>
        <dbReference type="Proteomes" id="UP000245059"/>
    </source>
</evidence>
<evidence type="ECO:0000313" key="10">
    <source>
        <dbReference type="EMBL" id="PWD83826.1"/>
    </source>
</evidence>
<keyword evidence="13" id="KW-1185">Reference proteome</keyword>
<feature type="active site" evidence="7 8">
    <location>
        <position position="151"/>
    </location>
</feature>
<comment type="pathway">
    <text evidence="1 7">Amino-acid biosynthesis; L-arginine biosynthesis; N(2)-acetyl-L-ornithine from L-glutamate: step 3/4.</text>
</comment>
<dbReference type="RefSeq" id="WP_109202332.1">
    <property type="nucleotide sequence ID" value="NZ_QEWS01000016.1"/>
</dbReference>
<dbReference type="GO" id="GO:0005737">
    <property type="term" value="C:cytoplasm"/>
    <property type="evidence" value="ECO:0007669"/>
    <property type="project" value="UniProtKB-SubCell"/>
</dbReference>
<comment type="catalytic activity">
    <reaction evidence="6 7">
        <text>N-acetyl-L-glutamate 5-semialdehyde + phosphate + NADP(+) = N-acetyl-L-glutamyl 5-phosphate + NADPH + H(+)</text>
        <dbReference type="Rhea" id="RHEA:21588"/>
        <dbReference type="ChEBI" id="CHEBI:15378"/>
        <dbReference type="ChEBI" id="CHEBI:29123"/>
        <dbReference type="ChEBI" id="CHEBI:43474"/>
        <dbReference type="ChEBI" id="CHEBI:57783"/>
        <dbReference type="ChEBI" id="CHEBI:57936"/>
        <dbReference type="ChEBI" id="CHEBI:58349"/>
        <dbReference type="EC" id="1.2.1.38"/>
    </reaction>
</comment>